<evidence type="ECO:0000313" key="5">
    <source>
        <dbReference type="Proteomes" id="UP001183809"/>
    </source>
</evidence>
<dbReference type="EMBL" id="JAVREY010000003">
    <property type="protein sequence ID" value="MDT0462168.1"/>
    <property type="molecule type" value="Genomic_DNA"/>
</dbReference>
<evidence type="ECO:0000256" key="1">
    <source>
        <dbReference type="ARBA" id="ARBA00023125"/>
    </source>
</evidence>
<gene>
    <name evidence="4" type="ORF">RM764_03960</name>
</gene>
<sequence>MTTRSRRSQYAKGVARRAEILRVALNAYQSSGRQGPTLRSIAQAAGLTEAGVLHYFDSKDALLVAILEERDRTYAETYDLTTLDGVWGVVAHTVQTPGLVKLFVDMSAAAADPRHPAHAFMLQRSEALNERTRKLLGAGRAAQARVLIAALEGLQIQWLRDPSVDVVGDLKALHRALTDAGAPA</sequence>
<dbReference type="InterPro" id="IPR036271">
    <property type="entry name" value="Tet_transcr_reg_TetR-rel_C_sf"/>
</dbReference>
<dbReference type="SUPFAM" id="SSF46689">
    <property type="entry name" value="Homeodomain-like"/>
    <property type="match status" value="1"/>
</dbReference>
<dbReference type="RefSeq" id="WP_311691878.1">
    <property type="nucleotide sequence ID" value="NZ_JAVREY010000003.1"/>
</dbReference>
<accession>A0ABU2TMK2</accession>
<comment type="caution">
    <text evidence="4">The sequence shown here is derived from an EMBL/GenBank/DDBJ whole genome shotgun (WGS) entry which is preliminary data.</text>
</comment>
<dbReference type="InterPro" id="IPR009057">
    <property type="entry name" value="Homeodomain-like_sf"/>
</dbReference>
<organism evidence="4 5">
    <name type="scientific">Streptomyces gibsoniae</name>
    <dbReference type="NCBI Taxonomy" id="3075529"/>
    <lineage>
        <taxon>Bacteria</taxon>
        <taxon>Bacillati</taxon>
        <taxon>Actinomycetota</taxon>
        <taxon>Actinomycetes</taxon>
        <taxon>Kitasatosporales</taxon>
        <taxon>Streptomycetaceae</taxon>
        <taxon>Streptomyces</taxon>
    </lineage>
</organism>
<dbReference type="InterPro" id="IPR001647">
    <property type="entry name" value="HTH_TetR"/>
</dbReference>
<evidence type="ECO:0000259" key="3">
    <source>
        <dbReference type="PROSITE" id="PS50977"/>
    </source>
</evidence>
<dbReference type="PROSITE" id="PS50977">
    <property type="entry name" value="HTH_TETR_2"/>
    <property type="match status" value="1"/>
</dbReference>
<name>A0ABU2TMK2_9ACTN</name>
<feature type="domain" description="HTH tetR-type" evidence="3">
    <location>
        <begin position="14"/>
        <end position="74"/>
    </location>
</feature>
<evidence type="ECO:0000256" key="2">
    <source>
        <dbReference type="PROSITE-ProRule" id="PRU00335"/>
    </source>
</evidence>
<dbReference type="PRINTS" id="PR00455">
    <property type="entry name" value="HTHTETR"/>
</dbReference>
<dbReference type="Pfam" id="PF00440">
    <property type="entry name" value="TetR_N"/>
    <property type="match status" value="1"/>
</dbReference>
<protein>
    <submittedName>
        <fullName evidence="4">TetR family transcriptional regulator</fullName>
    </submittedName>
</protein>
<feature type="DNA-binding region" description="H-T-H motif" evidence="2">
    <location>
        <begin position="37"/>
        <end position="56"/>
    </location>
</feature>
<keyword evidence="1 2" id="KW-0238">DNA-binding</keyword>
<evidence type="ECO:0000313" key="4">
    <source>
        <dbReference type="EMBL" id="MDT0462168.1"/>
    </source>
</evidence>
<dbReference type="Gene3D" id="1.10.357.10">
    <property type="entry name" value="Tetracycline Repressor, domain 2"/>
    <property type="match status" value="1"/>
</dbReference>
<dbReference type="Proteomes" id="UP001183809">
    <property type="component" value="Unassembled WGS sequence"/>
</dbReference>
<dbReference type="SUPFAM" id="SSF48498">
    <property type="entry name" value="Tetracyclin repressor-like, C-terminal domain"/>
    <property type="match status" value="1"/>
</dbReference>
<keyword evidence="5" id="KW-1185">Reference proteome</keyword>
<proteinExistence type="predicted"/>
<reference evidence="5" key="1">
    <citation type="submission" date="2023-07" db="EMBL/GenBank/DDBJ databases">
        <title>30 novel species of actinomycetes from the DSMZ collection.</title>
        <authorList>
            <person name="Nouioui I."/>
        </authorList>
    </citation>
    <scope>NUCLEOTIDE SEQUENCE [LARGE SCALE GENOMIC DNA]</scope>
    <source>
        <strain evidence="5">DSM 41699</strain>
    </source>
</reference>